<comment type="catalytic activity">
    <reaction evidence="27">
        <text>1-hexadecanoyl-sn-glycero-3-phosphocholine + H2O = 1-hexadecanoyl-sn-glycerol + phosphocholine + H(+)</text>
        <dbReference type="Rhea" id="RHEA:41119"/>
        <dbReference type="ChEBI" id="CHEBI:15377"/>
        <dbReference type="ChEBI" id="CHEBI:15378"/>
        <dbReference type="ChEBI" id="CHEBI:72998"/>
        <dbReference type="ChEBI" id="CHEBI:75542"/>
        <dbReference type="ChEBI" id="CHEBI:295975"/>
    </reaction>
    <physiologicalReaction direction="left-to-right" evidence="27">
        <dbReference type="Rhea" id="RHEA:41120"/>
    </physiologicalReaction>
</comment>
<evidence type="ECO:0000256" key="24">
    <source>
        <dbReference type="ARBA" id="ARBA00047494"/>
    </source>
</evidence>
<comment type="subcellular location">
    <subcellularLocation>
        <location evidence="2">Cell membrane</location>
        <topology evidence="2">Lipid-anchor</topology>
        <topology evidence="2">GPI-anchor</topology>
    </subcellularLocation>
</comment>
<accession>A0AA85A6X8</accession>
<evidence type="ECO:0000256" key="28">
    <source>
        <dbReference type="ARBA" id="ARBA00048234"/>
    </source>
</evidence>
<evidence type="ECO:0000256" key="13">
    <source>
        <dbReference type="ARBA" id="ARBA00023098"/>
    </source>
</evidence>
<comment type="catalytic activity">
    <reaction evidence="26">
        <text>1-tetradecanoyl-sn-glycero-3-phosphocholine + H2O = 1-tetradecanoyl-sn-glycerol + phosphocholine + H(+)</text>
        <dbReference type="Rhea" id="RHEA:40999"/>
        <dbReference type="ChEBI" id="CHEBI:15377"/>
        <dbReference type="ChEBI" id="CHEBI:15378"/>
        <dbReference type="ChEBI" id="CHEBI:64489"/>
        <dbReference type="ChEBI" id="CHEBI:75536"/>
        <dbReference type="ChEBI" id="CHEBI:295975"/>
    </reaction>
    <physiologicalReaction direction="left-to-right" evidence="26">
        <dbReference type="Rhea" id="RHEA:41000"/>
    </physiologicalReaction>
</comment>
<proteinExistence type="inferred from homology"/>
<evidence type="ECO:0000313" key="34">
    <source>
        <dbReference type="WBParaSite" id="SMRG1_66690.1"/>
    </source>
</evidence>
<evidence type="ECO:0000256" key="9">
    <source>
        <dbReference type="ARBA" id="ARBA00022729"/>
    </source>
</evidence>
<keyword evidence="16" id="KW-0325">Glycoprotein</keyword>
<dbReference type="GO" id="GO:0016042">
    <property type="term" value="P:lipid catabolic process"/>
    <property type="evidence" value="ECO:0007669"/>
    <property type="project" value="UniProtKB-KW"/>
</dbReference>
<evidence type="ECO:0000256" key="1">
    <source>
        <dbReference type="ARBA" id="ARBA00001947"/>
    </source>
</evidence>
<dbReference type="InterPro" id="IPR002591">
    <property type="entry name" value="Phosphodiest/P_Trfase"/>
</dbReference>
<keyword evidence="7" id="KW-0336">GPI-anchor</keyword>
<evidence type="ECO:0000256" key="31">
    <source>
        <dbReference type="ARBA" id="ARBA00049320"/>
    </source>
</evidence>
<keyword evidence="14 32" id="KW-0472">Membrane</keyword>
<evidence type="ECO:0000256" key="6">
    <source>
        <dbReference type="ARBA" id="ARBA00022553"/>
    </source>
</evidence>
<comment type="function">
    <text evidence="20">Choline-specific glycerophosphodiesterase that hydrolyzes glycerophosphocholine (GPC) and lysophosphatidylcholine (LPC) and contributes to supplying choline to the cells. Has a preference for LPC with short (12:0 and 14:0) or polyunsaturated (18:2 and 20:4) fatty acids. In vitro, hydrolyzes only choline-containing lysophospholipids, such as sphingosylphosphorylcholine (SPC), platelet-activating factor (PAF) and lysoPAF, but not other lysophospholipids.</text>
</comment>
<organism evidence="33 34">
    <name type="scientific">Schistosoma margrebowiei</name>
    <dbReference type="NCBI Taxonomy" id="48269"/>
    <lineage>
        <taxon>Eukaryota</taxon>
        <taxon>Metazoa</taxon>
        <taxon>Spiralia</taxon>
        <taxon>Lophotrochozoa</taxon>
        <taxon>Platyhelminthes</taxon>
        <taxon>Trematoda</taxon>
        <taxon>Digenea</taxon>
        <taxon>Strigeidida</taxon>
        <taxon>Schistosomatoidea</taxon>
        <taxon>Schistosomatidae</taxon>
        <taxon>Schistosoma</taxon>
    </lineage>
</organism>
<evidence type="ECO:0000256" key="25">
    <source>
        <dbReference type="ARBA" id="ARBA00047600"/>
    </source>
</evidence>
<reference evidence="34" key="1">
    <citation type="submission" date="2023-11" db="UniProtKB">
        <authorList>
            <consortium name="WormBaseParasite"/>
        </authorList>
    </citation>
    <scope>IDENTIFICATION</scope>
</reference>
<evidence type="ECO:0000256" key="16">
    <source>
        <dbReference type="ARBA" id="ARBA00023180"/>
    </source>
</evidence>
<evidence type="ECO:0000256" key="19">
    <source>
        <dbReference type="ARBA" id="ARBA00032556"/>
    </source>
</evidence>
<keyword evidence="15" id="KW-1015">Disulfide bond</keyword>
<comment type="catalytic activity">
    <reaction evidence="31">
        <text>1-(5Z,8Z,11Z,14Z-eicosatetraenoyl)-sn-glycero-3-phosphocholine + H2O = 1-(5Z,8Z,11Z,14Z-eicosatetraenoyl)-sn-glycerol + phosphocholine + H(+)</text>
        <dbReference type="Rhea" id="RHEA:41003"/>
        <dbReference type="ChEBI" id="CHEBI:15377"/>
        <dbReference type="ChEBI" id="CHEBI:15378"/>
        <dbReference type="ChEBI" id="CHEBI:34071"/>
        <dbReference type="ChEBI" id="CHEBI:74344"/>
        <dbReference type="ChEBI" id="CHEBI:295975"/>
    </reaction>
    <physiologicalReaction direction="left-to-right" evidence="31">
        <dbReference type="Rhea" id="RHEA:41004"/>
    </physiologicalReaction>
</comment>
<comment type="catalytic activity">
    <reaction evidence="29">
        <text>sn-glycerol 3-phosphocholine + H2O = phosphocholine + glycerol + H(+)</text>
        <dbReference type="Rhea" id="RHEA:19545"/>
        <dbReference type="ChEBI" id="CHEBI:15377"/>
        <dbReference type="ChEBI" id="CHEBI:15378"/>
        <dbReference type="ChEBI" id="CHEBI:16870"/>
        <dbReference type="ChEBI" id="CHEBI:17754"/>
        <dbReference type="ChEBI" id="CHEBI:295975"/>
        <dbReference type="EC" id="3.1.4.38"/>
    </reaction>
    <physiologicalReaction direction="left-to-right" evidence="29">
        <dbReference type="Rhea" id="RHEA:19546"/>
    </physiologicalReaction>
</comment>
<dbReference type="WBParaSite" id="SMRG1_66690.1">
    <property type="protein sequence ID" value="SMRG1_66690.1"/>
    <property type="gene ID" value="SMRG1_66690"/>
</dbReference>
<keyword evidence="10" id="KW-0378">Hydrolase</keyword>
<evidence type="ECO:0000256" key="5">
    <source>
        <dbReference type="ARBA" id="ARBA00022475"/>
    </source>
</evidence>
<comment type="catalytic activity">
    <reaction evidence="22">
        <text>1-(9Z-octadecenoyl)-sn-glycero-3-phosphocholine + H2O = 1-(9Z-octadecenoyl)-sn-glycerol + phosphocholine + H(+)</text>
        <dbReference type="Rhea" id="RHEA:41091"/>
        <dbReference type="ChEBI" id="CHEBI:15377"/>
        <dbReference type="ChEBI" id="CHEBI:15378"/>
        <dbReference type="ChEBI" id="CHEBI:28610"/>
        <dbReference type="ChEBI" id="CHEBI:75757"/>
        <dbReference type="ChEBI" id="CHEBI:295975"/>
    </reaction>
    <physiologicalReaction direction="left-to-right" evidence="22">
        <dbReference type="Rhea" id="RHEA:41092"/>
    </physiologicalReaction>
</comment>
<comment type="similarity">
    <text evidence="3">Belongs to the nucleotide pyrophosphatase/phosphodiesterase family.</text>
</comment>
<evidence type="ECO:0000256" key="27">
    <source>
        <dbReference type="ARBA" id="ARBA00048209"/>
    </source>
</evidence>
<comment type="cofactor">
    <cofactor evidence="1">
        <name>Zn(2+)</name>
        <dbReference type="ChEBI" id="CHEBI:29105"/>
    </cofactor>
</comment>
<keyword evidence="8" id="KW-0479">Metal-binding</keyword>
<evidence type="ECO:0000256" key="26">
    <source>
        <dbReference type="ARBA" id="ARBA00047779"/>
    </source>
</evidence>
<evidence type="ECO:0000256" key="15">
    <source>
        <dbReference type="ARBA" id="ARBA00023157"/>
    </source>
</evidence>
<evidence type="ECO:0000256" key="21">
    <source>
        <dbReference type="ARBA" id="ARBA00047290"/>
    </source>
</evidence>
<keyword evidence="11" id="KW-0862">Zinc</keyword>
<dbReference type="InterPro" id="IPR037171">
    <property type="entry name" value="NagB/RpiA_transferase-like"/>
</dbReference>
<dbReference type="SUPFAM" id="SSF53649">
    <property type="entry name" value="Alkaline phosphatase-like"/>
    <property type="match status" value="1"/>
</dbReference>
<comment type="catalytic activity">
    <reaction evidence="28">
        <text>sphing-4-enine-phosphocholine + H2O = sphing-4-enine + phosphocholine + H(+)</text>
        <dbReference type="Rhea" id="RHEA:41095"/>
        <dbReference type="ChEBI" id="CHEBI:15377"/>
        <dbReference type="ChEBI" id="CHEBI:15378"/>
        <dbReference type="ChEBI" id="CHEBI:57756"/>
        <dbReference type="ChEBI" id="CHEBI:58906"/>
        <dbReference type="ChEBI" id="CHEBI:295975"/>
    </reaction>
    <physiologicalReaction direction="left-to-right" evidence="28">
        <dbReference type="Rhea" id="RHEA:41096"/>
    </physiologicalReaction>
</comment>
<keyword evidence="6" id="KW-0597">Phosphoprotein</keyword>
<evidence type="ECO:0000256" key="22">
    <source>
        <dbReference type="ARBA" id="ARBA00047322"/>
    </source>
</evidence>
<evidence type="ECO:0000256" key="29">
    <source>
        <dbReference type="ARBA" id="ARBA00048703"/>
    </source>
</evidence>
<keyword evidence="12" id="KW-0442">Lipid degradation</keyword>
<comment type="catalytic activity">
    <reaction evidence="25">
        <text>a 1-acyl-sn-glycero-3-phosphocholine + H2O = a 1-acyl-sn-glycerol + phosphocholine + H(+)</text>
        <dbReference type="Rhea" id="RHEA:44720"/>
        <dbReference type="ChEBI" id="CHEBI:15377"/>
        <dbReference type="ChEBI" id="CHEBI:15378"/>
        <dbReference type="ChEBI" id="CHEBI:58168"/>
        <dbReference type="ChEBI" id="CHEBI:64683"/>
        <dbReference type="ChEBI" id="CHEBI:295975"/>
    </reaction>
    <physiologicalReaction direction="left-to-right" evidence="25">
        <dbReference type="Rhea" id="RHEA:44721"/>
    </physiologicalReaction>
</comment>
<dbReference type="PANTHER" id="PTHR10151">
    <property type="entry name" value="ECTONUCLEOTIDE PYROPHOSPHATASE/PHOSPHODIESTERASE"/>
    <property type="match status" value="1"/>
</dbReference>
<dbReference type="Gene3D" id="3.40.720.10">
    <property type="entry name" value="Alkaline Phosphatase, subunit A"/>
    <property type="match status" value="1"/>
</dbReference>
<evidence type="ECO:0000256" key="32">
    <source>
        <dbReference type="SAM" id="Phobius"/>
    </source>
</evidence>
<evidence type="ECO:0000256" key="4">
    <source>
        <dbReference type="ARBA" id="ARBA00012318"/>
    </source>
</evidence>
<evidence type="ECO:0000256" key="18">
    <source>
        <dbReference type="ARBA" id="ARBA00031167"/>
    </source>
</evidence>
<evidence type="ECO:0000256" key="17">
    <source>
        <dbReference type="ARBA" id="ARBA00023288"/>
    </source>
</evidence>
<dbReference type="Pfam" id="PF01663">
    <property type="entry name" value="Phosphodiest"/>
    <property type="match status" value="1"/>
</dbReference>
<dbReference type="GO" id="GO:0046872">
    <property type="term" value="F:metal ion binding"/>
    <property type="evidence" value="ECO:0007669"/>
    <property type="project" value="UniProtKB-KW"/>
</dbReference>
<evidence type="ECO:0000256" key="23">
    <source>
        <dbReference type="ARBA" id="ARBA00047482"/>
    </source>
</evidence>
<comment type="catalytic activity">
    <reaction evidence="24">
        <text>a 1-O-alkyl-sn-glycero-3-phosphocholine + H2O = a 1-O-alkyl-sn-glycerol + phosphocholine + H(+)</text>
        <dbReference type="Rhea" id="RHEA:36083"/>
        <dbReference type="ChEBI" id="CHEBI:15377"/>
        <dbReference type="ChEBI" id="CHEBI:15378"/>
        <dbReference type="ChEBI" id="CHEBI:15850"/>
        <dbReference type="ChEBI" id="CHEBI:30909"/>
        <dbReference type="ChEBI" id="CHEBI:295975"/>
    </reaction>
    <physiologicalReaction direction="left-to-right" evidence="24">
        <dbReference type="Rhea" id="RHEA:36084"/>
    </physiologicalReaction>
</comment>
<evidence type="ECO:0000256" key="30">
    <source>
        <dbReference type="ARBA" id="ARBA00049092"/>
    </source>
</evidence>
<dbReference type="Proteomes" id="UP000050790">
    <property type="component" value="Unassembled WGS sequence"/>
</dbReference>
<comment type="catalytic activity">
    <reaction evidence="21">
        <text>1-dodecanoyl-sn-glycero-3-phosphocholine + H2O = 1-dodecanoyl-sn-glycerol + phosphocholine + H(+)</text>
        <dbReference type="Rhea" id="RHEA:41127"/>
        <dbReference type="ChEBI" id="CHEBI:15377"/>
        <dbReference type="ChEBI" id="CHEBI:15378"/>
        <dbReference type="ChEBI" id="CHEBI:74966"/>
        <dbReference type="ChEBI" id="CHEBI:75529"/>
        <dbReference type="ChEBI" id="CHEBI:295975"/>
    </reaction>
    <physiologicalReaction direction="left-to-right" evidence="21">
        <dbReference type="Rhea" id="RHEA:41128"/>
    </physiologicalReaction>
</comment>
<dbReference type="PANTHER" id="PTHR10151:SF66">
    <property type="entry name" value="GLYCEROPHOSPHOCHOLINE CHOLINEPHOSPHODIESTERASE ENPP6"/>
    <property type="match status" value="1"/>
</dbReference>
<name>A0AA85A6X8_9TREM</name>
<keyword evidence="13" id="KW-0443">Lipid metabolism</keyword>
<evidence type="ECO:0000313" key="33">
    <source>
        <dbReference type="Proteomes" id="UP000050790"/>
    </source>
</evidence>
<keyword evidence="17" id="KW-0449">Lipoprotein</keyword>
<evidence type="ECO:0000256" key="7">
    <source>
        <dbReference type="ARBA" id="ARBA00022622"/>
    </source>
</evidence>
<feature type="transmembrane region" description="Helical" evidence="32">
    <location>
        <begin position="115"/>
        <end position="135"/>
    </location>
</feature>
<dbReference type="EC" id="3.1.4.38" evidence="4"/>
<comment type="catalytic activity">
    <reaction evidence="23">
        <text>glycero-2-phosphocholine + H2O = phosphocholine + glycerol + H(+)</text>
        <dbReference type="Rhea" id="RHEA:61684"/>
        <dbReference type="ChEBI" id="CHEBI:15377"/>
        <dbReference type="ChEBI" id="CHEBI:15378"/>
        <dbReference type="ChEBI" id="CHEBI:17754"/>
        <dbReference type="ChEBI" id="CHEBI:144950"/>
        <dbReference type="ChEBI" id="CHEBI:295975"/>
    </reaction>
    <physiologicalReaction direction="left-to-right" evidence="23">
        <dbReference type="Rhea" id="RHEA:61685"/>
    </physiologicalReaction>
</comment>
<comment type="catalytic activity">
    <reaction evidence="30">
        <text>1-(9Z,12Z)-octadecadienoyl-sn-glycero-3-phosphocholine + H2O = 1-(9Z,12Z-octadecadienoyl)-sn-glycerol + phosphocholine + H(+)</text>
        <dbReference type="Rhea" id="RHEA:41115"/>
        <dbReference type="ChEBI" id="CHEBI:15377"/>
        <dbReference type="ChEBI" id="CHEBI:15378"/>
        <dbReference type="ChEBI" id="CHEBI:28733"/>
        <dbReference type="ChEBI" id="CHEBI:75561"/>
        <dbReference type="ChEBI" id="CHEBI:295975"/>
    </reaction>
    <physiologicalReaction direction="left-to-right" evidence="30">
        <dbReference type="Rhea" id="RHEA:41116"/>
    </physiologicalReaction>
</comment>
<evidence type="ECO:0000256" key="10">
    <source>
        <dbReference type="ARBA" id="ARBA00022801"/>
    </source>
</evidence>
<dbReference type="SUPFAM" id="SSF100950">
    <property type="entry name" value="NagB/RpiA/CoA transferase-like"/>
    <property type="match status" value="1"/>
</dbReference>
<protein>
    <recommendedName>
        <fullName evidence="4">glycerophosphocholine cholinephosphodiesterase</fullName>
        <ecNumber evidence="4">3.1.4.38</ecNumber>
    </recommendedName>
    <alternativeName>
        <fullName evidence="19">Choline-specific glycerophosphodiester phosphodiesterase</fullName>
    </alternativeName>
    <alternativeName>
        <fullName evidence="18">Ectonucleotide pyrophosphatase/phosphodiesterase family member 6</fullName>
    </alternativeName>
</protein>
<dbReference type="AlphaFoldDB" id="A0AA85A6X8"/>
<evidence type="ECO:0000256" key="14">
    <source>
        <dbReference type="ARBA" id="ARBA00023136"/>
    </source>
</evidence>
<evidence type="ECO:0000256" key="12">
    <source>
        <dbReference type="ARBA" id="ARBA00022963"/>
    </source>
</evidence>
<keyword evidence="32" id="KW-0812">Transmembrane</keyword>
<feature type="transmembrane region" description="Helical" evidence="32">
    <location>
        <begin position="566"/>
        <end position="593"/>
    </location>
</feature>
<dbReference type="InterPro" id="IPR042528">
    <property type="entry name" value="elF-2B_alpha_N"/>
</dbReference>
<dbReference type="GO" id="GO:0047390">
    <property type="term" value="F:glycerophosphocholine cholinephosphodiesterase activity"/>
    <property type="evidence" value="ECO:0007669"/>
    <property type="project" value="UniProtKB-EC"/>
</dbReference>
<keyword evidence="32" id="KW-1133">Transmembrane helix</keyword>
<keyword evidence="5" id="KW-1003">Cell membrane</keyword>
<evidence type="ECO:0000256" key="2">
    <source>
        <dbReference type="ARBA" id="ARBA00004609"/>
    </source>
</evidence>
<evidence type="ECO:0000256" key="3">
    <source>
        <dbReference type="ARBA" id="ARBA00010594"/>
    </source>
</evidence>
<dbReference type="GO" id="GO:0098552">
    <property type="term" value="C:side of membrane"/>
    <property type="evidence" value="ECO:0007669"/>
    <property type="project" value="UniProtKB-KW"/>
</dbReference>
<evidence type="ECO:0000256" key="20">
    <source>
        <dbReference type="ARBA" id="ARBA00046203"/>
    </source>
</evidence>
<dbReference type="InterPro" id="IPR017850">
    <property type="entry name" value="Alkaline_phosphatase_core_sf"/>
</dbReference>
<evidence type="ECO:0000256" key="8">
    <source>
        <dbReference type="ARBA" id="ARBA00022723"/>
    </source>
</evidence>
<keyword evidence="9" id="KW-0732">Signal</keyword>
<evidence type="ECO:0000256" key="11">
    <source>
        <dbReference type="ARBA" id="ARBA00022833"/>
    </source>
</evidence>
<dbReference type="GO" id="GO:0005886">
    <property type="term" value="C:plasma membrane"/>
    <property type="evidence" value="ECO:0007669"/>
    <property type="project" value="UniProtKB-SubCell"/>
</dbReference>
<sequence length="624" mass="71042">MTSQILDLVRRFKVLCERNPDKSEAVVAIEVLAQLHECSDVTTVQGLHDVMNTAIERMWKEGVSNLSVISACELFQRFITLATLDTVDFDECKKVLSERAQIFIRKFPSMNIYTFLYILVCLFNTNISTVTMTIVDNDSSGSASRLLVLLIDGLRWDVIASHLESNTNKFGFKRLQENGAYLQRFTPVFPAECYPNIYSLFTGRHPIDHGVILPTTFSEHTTINGKPIRSQVEGLWETGVKQNKGVHLYHLPICSTEVGGENSWYCEPYSQEVMNPINLNATIQRAVDGLKNGSAHLAVVYYDELDRIGHRYGPLSNELVHKHLVYLDHVLDHALNIIESIPNLNLMLTSDHGMATVSHQAYADRYFKGSELDRVLNRGSTLWIWPKPEFENNVYNRLLIQQSKSPFTVYNSSTIPSHWEIMTNNNNSLFPPILLIASPDYIFHSNAWPLNMSHYNLIDPKGMHGYDPELPDMHIPLFIYGPNSNRGVQLNFTKEIRPIHIHSLMAYLSSINLPDFRSLDLFKPLLSHNYDYDNNQLSPVLNNLYWSLNDKSSSLSFSSLLHGDRFMITFLIGAAVLTCFFVLICTFIVLVCIRCRISLMTTRVVGCHDELNKELVKSEVLSEA</sequence>
<dbReference type="Gene3D" id="1.20.120.1070">
    <property type="entry name" value="Translation initiation factor eIF-2B, N-terminal domain"/>
    <property type="match status" value="1"/>
</dbReference>